<evidence type="ECO:0000256" key="3">
    <source>
        <dbReference type="ARBA" id="ARBA00022692"/>
    </source>
</evidence>
<sequence length="504" mass="55909">MSSTKRIIKNTLIMYMALAMSIVIGLYYARVVLNNLGVEDFGIYSVMGGLILLFSVLSGTMAGSVQRFLSYALGAKDEIQAKQIFTASIVIHLCLALIIFCLGETLGYWFFEKYLVISADRFEAASWIFHTVLLSLVMSMLSVPARGMLISYEKMGIVAFINLLGPCGRLFAALAIPFIDFDNLKTFAFLVLLVSFLEMVLAYTIAFFCCPTARFSRLKNKKLYGELTSFASWGFFGDLAAVSKSQGTAIVMNMFHGVLANAALGVANQLVSKVENVSGMIVQAANPQIIKRYAAEDHASSIKLVTQSSKICFVLLYAAALPFLLETEFILKVWLKIVPEYSAIFVKLALSAVLIDSVSKSLMTLSRATGKIRLYQSVVGSLLLLNLPLSFVFLMKGFSPEVVFYVSIFLALIAFFARLGILKRTACLNVWKFLTDVIVKVLILLLTSFVLLYLGRYVISSDGYLKAYNIIMVPVLVFLSAWYSVLVPAERLFVRNLLKEKLKL</sequence>
<dbReference type="AlphaFoldDB" id="A0A562R4K6"/>
<dbReference type="Proteomes" id="UP000318307">
    <property type="component" value="Unassembled WGS sequence"/>
</dbReference>
<evidence type="ECO:0000256" key="5">
    <source>
        <dbReference type="ARBA" id="ARBA00023136"/>
    </source>
</evidence>
<feature type="transmembrane region" description="Helical" evidence="6">
    <location>
        <begin position="433"/>
        <end position="455"/>
    </location>
</feature>
<feature type="transmembrane region" description="Helical" evidence="6">
    <location>
        <begin position="84"/>
        <end position="111"/>
    </location>
</feature>
<feature type="transmembrane region" description="Helical" evidence="6">
    <location>
        <begin position="157"/>
        <end position="181"/>
    </location>
</feature>
<organism evidence="7 8">
    <name type="scientific">Desulfobotulus alkaliphilus</name>
    <dbReference type="NCBI Taxonomy" id="622671"/>
    <lineage>
        <taxon>Bacteria</taxon>
        <taxon>Pseudomonadati</taxon>
        <taxon>Thermodesulfobacteriota</taxon>
        <taxon>Desulfobacteria</taxon>
        <taxon>Desulfobacterales</taxon>
        <taxon>Desulfobacteraceae</taxon>
        <taxon>Desulfobotulus</taxon>
    </lineage>
</organism>
<feature type="transmembrane region" description="Helical" evidence="6">
    <location>
        <begin position="187"/>
        <end position="213"/>
    </location>
</feature>
<keyword evidence="4 6" id="KW-1133">Transmembrane helix</keyword>
<keyword evidence="5 6" id="KW-0472">Membrane</keyword>
<feature type="transmembrane region" description="Helical" evidence="6">
    <location>
        <begin position="311"/>
        <end position="335"/>
    </location>
</feature>
<dbReference type="OrthoDB" id="5365632at2"/>
<dbReference type="PANTHER" id="PTHR30250:SF26">
    <property type="entry name" value="PSMA PROTEIN"/>
    <property type="match status" value="1"/>
</dbReference>
<feature type="transmembrane region" description="Helical" evidence="6">
    <location>
        <begin position="41"/>
        <end position="63"/>
    </location>
</feature>
<feature type="transmembrane region" description="Helical" evidence="6">
    <location>
        <begin position="374"/>
        <end position="396"/>
    </location>
</feature>
<dbReference type="RefSeq" id="WP_144686731.1">
    <property type="nucleotide sequence ID" value="NZ_VLLC01000049.1"/>
</dbReference>
<evidence type="ECO:0000256" key="2">
    <source>
        <dbReference type="ARBA" id="ARBA00022475"/>
    </source>
</evidence>
<feature type="transmembrane region" description="Helical" evidence="6">
    <location>
        <begin position="127"/>
        <end position="145"/>
    </location>
</feature>
<comment type="caution">
    <text evidence="7">The sequence shown here is derived from an EMBL/GenBank/DDBJ whole genome shotgun (WGS) entry which is preliminary data.</text>
</comment>
<reference evidence="7 8" key="1">
    <citation type="submission" date="2019-07" db="EMBL/GenBank/DDBJ databases">
        <title>Genome sequencing of 100 strains of the haloalkaliphilic chemolithoautotrophic sulfur-oxidizing bacterium Thioalkalivibrio.</title>
        <authorList>
            <person name="Muyzer G."/>
        </authorList>
    </citation>
    <scope>NUCLEOTIDE SEQUENCE [LARGE SCALE GENOMIC DNA]</scope>
    <source>
        <strain evidence="7 8">ASO4-4</strain>
    </source>
</reference>
<feature type="transmembrane region" description="Helical" evidence="6">
    <location>
        <begin position="402"/>
        <end position="421"/>
    </location>
</feature>
<dbReference type="EMBL" id="VLLC01000049">
    <property type="protein sequence ID" value="TWI63390.1"/>
    <property type="molecule type" value="Genomic_DNA"/>
</dbReference>
<proteinExistence type="predicted"/>
<feature type="transmembrane region" description="Helical" evidence="6">
    <location>
        <begin position="12"/>
        <end position="29"/>
    </location>
</feature>
<evidence type="ECO:0000313" key="7">
    <source>
        <dbReference type="EMBL" id="TWI63390.1"/>
    </source>
</evidence>
<dbReference type="InterPro" id="IPR050833">
    <property type="entry name" value="Poly_Biosynth_Transport"/>
</dbReference>
<protein>
    <submittedName>
        <fullName evidence="7">Na+-driven multidrug efflux pump</fullName>
    </submittedName>
</protein>
<keyword evidence="3 6" id="KW-0812">Transmembrane</keyword>
<evidence type="ECO:0000256" key="6">
    <source>
        <dbReference type="SAM" id="Phobius"/>
    </source>
</evidence>
<dbReference type="GO" id="GO:0005886">
    <property type="term" value="C:plasma membrane"/>
    <property type="evidence" value="ECO:0007669"/>
    <property type="project" value="UniProtKB-SubCell"/>
</dbReference>
<comment type="subcellular location">
    <subcellularLocation>
        <location evidence="1">Cell membrane</location>
        <topology evidence="1">Multi-pass membrane protein</topology>
    </subcellularLocation>
</comment>
<feature type="transmembrane region" description="Helical" evidence="6">
    <location>
        <begin position="467"/>
        <end position="489"/>
    </location>
</feature>
<evidence type="ECO:0000256" key="4">
    <source>
        <dbReference type="ARBA" id="ARBA00022989"/>
    </source>
</evidence>
<name>A0A562R4K6_9BACT</name>
<evidence type="ECO:0000313" key="8">
    <source>
        <dbReference type="Proteomes" id="UP000318307"/>
    </source>
</evidence>
<keyword evidence="2" id="KW-1003">Cell membrane</keyword>
<gene>
    <name evidence="7" type="ORF">LZ24_03261</name>
</gene>
<keyword evidence="8" id="KW-1185">Reference proteome</keyword>
<accession>A0A562R4K6</accession>
<evidence type="ECO:0000256" key="1">
    <source>
        <dbReference type="ARBA" id="ARBA00004651"/>
    </source>
</evidence>
<dbReference type="PANTHER" id="PTHR30250">
    <property type="entry name" value="PST FAMILY PREDICTED COLANIC ACID TRANSPORTER"/>
    <property type="match status" value="1"/>
</dbReference>